<dbReference type="PANTHER" id="PTHR10694">
    <property type="entry name" value="LYSINE-SPECIFIC DEMETHYLASE"/>
    <property type="match status" value="1"/>
</dbReference>
<dbReference type="GO" id="GO:0006508">
    <property type="term" value="P:proteolysis"/>
    <property type="evidence" value="ECO:0007669"/>
    <property type="project" value="UniProtKB-KW"/>
</dbReference>
<dbReference type="AlphaFoldDB" id="A0A0D2E974"/>
<feature type="region of interest" description="Disordered" evidence="4">
    <location>
        <begin position="1013"/>
        <end position="1039"/>
    </location>
</feature>
<feature type="region of interest" description="Disordered" evidence="4">
    <location>
        <begin position="364"/>
        <end position="547"/>
    </location>
</feature>
<name>A0A0D2E974_CLAB1</name>
<dbReference type="HOGENOM" id="CLU_259279_0_0_1"/>
<evidence type="ECO:0000313" key="6">
    <source>
        <dbReference type="EMBL" id="KIW86676.1"/>
    </source>
</evidence>
<evidence type="ECO:0000313" key="7">
    <source>
        <dbReference type="Proteomes" id="UP000053789"/>
    </source>
</evidence>
<keyword evidence="3" id="KW-0378">Hydrolase</keyword>
<dbReference type="Gene3D" id="3.40.395.10">
    <property type="entry name" value="Adenoviral Proteinase, Chain A"/>
    <property type="match status" value="1"/>
</dbReference>
<evidence type="ECO:0000259" key="5">
    <source>
        <dbReference type="PROSITE" id="PS50600"/>
    </source>
</evidence>
<dbReference type="GO" id="GO:0019783">
    <property type="term" value="F:ubiquitin-like protein peptidase activity"/>
    <property type="evidence" value="ECO:0007669"/>
    <property type="project" value="UniProtKB-ARBA"/>
</dbReference>
<keyword evidence="2" id="KW-0645">Protease</keyword>
<feature type="compositionally biased region" description="Basic residues" evidence="4">
    <location>
        <begin position="845"/>
        <end position="860"/>
    </location>
</feature>
<proteinExistence type="inferred from homology"/>
<organism evidence="6 7">
    <name type="scientific">Cladophialophora bantiana (strain ATCC 10958 / CBS 173.52 / CDC B-1940 / NIH 8579)</name>
    <name type="common">Xylohypha bantiana</name>
    <dbReference type="NCBI Taxonomy" id="1442370"/>
    <lineage>
        <taxon>Eukaryota</taxon>
        <taxon>Fungi</taxon>
        <taxon>Dikarya</taxon>
        <taxon>Ascomycota</taxon>
        <taxon>Pezizomycotina</taxon>
        <taxon>Eurotiomycetes</taxon>
        <taxon>Chaetothyriomycetidae</taxon>
        <taxon>Chaetothyriales</taxon>
        <taxon>Herpotrichiellaceae</taxon>
        <taxon>Cladophialophora</taxon>
    </lineage>
</organism>
<protein>
    <recommendedName>
        <fullName evidence="5">Ubiquitin-like protease family profile domain-containing protein</fullName>
    </recommendedName>
</protein>
<evidence type="ECO:0000256" key="4">
    <source>
        <dbReference type="SAM" id="MobiDB-lite"/>
    </source>
</evidence>
<accession>A0A0D2E974</accession>
<feature type="compositionally biased region" description="Low complexity" evidence="4">
    <location>
        <begin position="431"/>
        <end position="447"/>
    </location>
</feature>
<dbReference type="InterPro" id="IPR003347">
    <property type="entry name" value="JmjC_dom"/>
</dbReference>
<dbReference type="VEuPathDB" id="FungiDB:Z519_12731"/>
<dbReference type="RefSeq" id="XP_016613345.1">
    <property type="nucleotide sequence ID" value="XM_016770436.1"/>
</dbReference>
<dbReference type="InterPro" id="IPR038765">
    <property type="entry name" value="Papain-like_cys_pep_sf"/>
</dbReference>
<sequence length="1175" mass="130916">MLDIPLNVEDWSPWSYEDAFKGYQKIVIGKPPPVVPTTYKLPFGNVQRQWVRRQGDVLRVKSKVLHSKELADVEASFQKAVPMSPTRMEPLNESDLIAALERALSSHCASDKEYLEYAAYSAHHPQRRLALGLPEHPLIINERLSRTRHHIRGIHSSLVYFSLGQSFDFIHKGEVDLQSATYLWHGHAIVWVVVSPRHSTKLESRMVEHLGVQHKCSQFVRHEQIIVLPSTLRSWGIDFSIFMQLPGDAVRTDYQTYRYLWKTGPNLLETVSCCEADWGLPPPIYVYCAKGDAKCGTCSRVTAAAMEITEPRPLEICESSDEDEINAGAGESDQQSYRIFEDAMLNTEKCQQEAAMPVDGHGLLNREIKGTSDNTQGDPNGIGVPHISPLENPGAPFSPPLASSNSTALSSIHPSLPKPHSHVDDPDDLYSSLFLSSPDNSSNASGSLGKSRSISPGSDHYISTAHLSARRLPAPPPPRTVTTSSLNSPEDISEGDIGDSSSELESNGPGEDRHLDRGEHNEGSLAGGISIPQQGSPPTPSGFLPEGSILAPSILGGSLDQSLALRSSSAVDVISITSSPVPAEVDETEGYSRTALSPGKAARLRSINSDTPGMQIVQDIEDLIEVGVQNWKGIGWRTVRPEDTEKILTKFRPDEWLNDDTIMEILYRLTSKRDDVHVVQSHDFSAAYEKGDTKRVRRWKSPSIVLIPVYQPSHWFLVSLNFEHRRITMHEREERDYPEIKFFVSSLVDKVEEWTVEHQCTLKNDGNNCGIILLKEAEAVLNPIMEDFQDFNLLRKRYLLVILDDIMEGHREAPVDEPSNTAVNGTNSPISNAATQKSPVVQPGQRKKSAKKGKPIQHKKSAKKVNLDCLASALGGKEVLQDFQDMVIILRDMPRKAGSDIDMALRMHDDARGYQTSRSELRDSSDDLLQNSKWNVDIALQLYNHENPSTTSSAPEECPGDTPSIGGDNVQTALRLFNRGRGYQMLGALQKDIAALHISRLFRILTDEFREGANERKNAKRRKYNRKPPPPGEPGKGADSYAYKKLLHASASRDTLRTTEDLKSANSRGSRLLQYEAVCGRNHPLWMLLPARSVQCSLHLSCTVKHSEYRKLDEEQTQVLVDHVKTQHPRLWESLPKLEQETARIFRGEPIELQFLQALEEVLAASPRSTSPSPF</sequence>
<dbReference type="Gene3D" id="2.60.120.650">
    <property type="entry name" value="Cupin"/>
    <property type="match status" value="1"/>
</dbReference>
<dbReference type="GO" id="GO:0005634">
    <property type="term" value="C:nucleus"/>
    <property type="evidence" value="ECO:0007669"/>
    <property type="project" value="TreeGrafter"/>
</dbReference>
<feature type="region of interest" description="Disordered" evidence="4">
    <location>
        <begin position="812"/>
        <end position="860"/>
    </location>
</feature>
<dbReference type="SUPFAM" id="SSF54001">
    <property type="entry name" value="Cysteine proteinases"/>
    <property type="match status" value="1"/>
</dbReference>
<feature type="compositionally biased region" description="Basic and acidic residues" evidence="4">
    <location>
        <begin position="510"/>
        <end position="522"/>
    </location>
</feature>
<dbReference type="GO" id="GO:0010468">
    <property type="term" value="P:regulation of gene expression"/>
    <property type="evidence" value="ECO:0007669"/>
    <property type="project" value="TreeGrafter"/>
</dbReference>
<keyword evidence="7" id="KW-1185">Reference proteome</keyword>
<dbReference type="GO" id="GO:0000785">
    <property type="term" value="C:chromatin"/>
    <property type="evidence" value="ECO:0007669"/>
    <property type="project" value="TreeGrafter"/>
</dbReference>
<gene>
    <name evidence="6" type="ORF">Z519_12731</name>
</gene>
<evidence type="ECO:0000256" key="1">
    <source>
        <dbReference type="ARBA" id="ARBA00005234"/>
    </source>
</evidence>
<feature type="region of interest" description="Disordered" evidence="4">
    <location>
        <begin position="946"/>
        <end position="967"/>
    </location>
</feature>
<dbReference type="EMBL" id="KN847013">
    <property type="protein sequence ID" value="KIW86676.1"/>
    <property type="molecule type" value="Genomic_DNA"/>
</dbReference>
<dbReference type="GO" id="GO:0008234">
    <property type="term" value="F:cysteine-type peptidase activity"/>
    <property type="evidence" value="ECO:0007669"/>
    <property type="project" value="InterPro"/>
</dbReference>
<dbReference type="PROSITE" id="PS50600">
    <property type="entry name" value="ULP_PROTEASE"/>
    <property type="match status" value="1"/>
</dbReference>
<feature type="domain" description="Ubiquitin-like protease family profile" evidence="5">
    <location>
        <begin position="637"/>
        <end position="780"/>
    </location>
</feature>
<evidence type="ECO:0000256" key="3">
    <source>
        <dbReference type="ARBA" id="ARBA00022801"/>
    </source>
</evidence>
<dbReference type="Pfam" id="PF02373">
    <property type="entry name" value="JmjC"/>
    <property type="match status" value="1"/>
</dbReference>
<reference evidence="6" key="1">
    <citation type="submission" date="2015-01" db="EMBL/GenBank/DDBJ databases">
        <title>The Genome Sequence of Cladophialophora bantiana CBS 173.52.</title>
        <authorList>
            <consortium name="The Broad Institute Genomics Platform"/>
            <person name="Cuomo C."/>
            <person name="de Hoog S."/>
            <person name="Gorbushina A."/>
            <person name="Stielow B."/>
            <person name="Teixiera M."/>
            <person name="Abouelleil A."/>
            <person name="Chapman S.B."/>
            <person name="Priest M."/>
            <person name="Young S.K."/>
            <person name="Wortman J."/>
            <person name="Nusbaum C."/>
            <person name="Birren B."/>
        </authorList>
    </citation>
    <scope>NUCLEOTIDE SEQUENCE [LARGE SCALE GENOMIC DNA]</scope>
    <source>
        <strain evidence="6">CBS 173.52</strain>
    </source>
</reference>
<evidence type="ECO:0000256" key="2">
    <source>
        <dbReference type="ARBA" id="ARBA00022670"/>
    </source>
</evidence>
<dbReference type="Proteomes" id="UP000053789">
    <property type="component" value="Unassembled WGS sequence"/>
</dbReference>
<comment type="similarity">
    <text evidence="1">Belongs to the peptidase C48 family.</text>
</comment>
<dbReference type="GeneID" id="27705659"/>
<dbReference type="GO" id="GO:0032452">
    <property type="term" value="F:histone demethylase activity"/>
    <property type="evidence" value="ECO:0007669"/>
    <property type="project" value="TreeGrafter"/>
</dbReference>
<dbReference type="OrthoDB" id="4118641at2759"/>
<feature type="compositionally biased region" description="Polar residues" evidence="4">
    <location>
        <begin position="401"/>
        <end position="413"/>
    </location>
</feature>
<feature type="compositionally biased region" description="Polar residues" evidence="4">
    <location>
        <begin position="818"/>
        <end position="839"/>
    </location>
</feature>
<dbReference type="InterPro" id="IPR003653">
    <property type="entry name" value="Peptidase_C48_C"/>
</dbReference>